<evidence type="ECO:0000256" key="2">
    <source>
        <dbReference type="ARBA" id="ARBA00022448"/>
    </source>
</evidence>
<organism evidence="6 7">
    <name type="scientific">Stentor coeruleus</name>
    <dbReference type="NCBI Taxonomy" id="5963"/>
    <lineage>
        <taxon>Eukaryota</taxon>
        <taxon>Sar</taxon>
        <taxon>Alveolata</taxon>
        <taxon>Ciliophora</taxon>
        <taxon>Postciliodesmatophora</taxon>
        <taxon>Heterotrichea</taxon>
        <taxon>Heterotrichida</taxon>
        <taxon>Stentoridae</taxon>
        <taxon>Stentor</taxon>
    </lineage>
</organism>
<evidence type="ECO:0000259" key="5">
    <source>
        <dbReference type="Pfam" id="PF16528"/>
    </source>
</evidence>
<evidence type="ECO:0000256" key="4">
    <source>
        <dbReference type="ARBA" id="ARBA00022927"/>
    </source>
</evidence>
<proteinExistence type="inferred from homology"/>
<gene>
    <name evidence="6" type="ORF">SteCoe_6729</name>
</gene>
<dbReference type="InterPro" id="IPR016159">
    <property type="entry name" value="Cullin_repeat-like_dom_sf"/>
</dbReference>
<evidence type="ECO:0000313" key="7">
    <source>
        <dbReference type="Proteomes" id="UP000187209"/>
    </source>
</evidence>
<dbReference type="InterPro" id="IPR032403">
    <property type="entry name" value="Exo84_C"/>
</dbReference>
<sequence>MERTPRYTETIKDLENSRANIRLELQEHVYSHYMRFIDIFKEFKEVQSVSIECYDPCFNTIKSSLKDLLSTVHVKKMTSSSSIIKGTAEWWQELPDELDMLLSDEKYEECIGIIEEAKSLSTTSETVHFKLEFDVHVLKVIETIAKELQKSQVVVPEIYIGYLVRLGALPAAEDAYFIGKSQQLKLYMRRITITETPIEGIPKQCQIFVSLLRSTASESMKIGLNTAKLYDWITKEVKEIAWEIGETLHIVEKIDELATIFKEILKSFDALEQLGLSLSITFQYSFIPFVQRRIQELYVKEEGKVEVDIAGELWKPQVIQVEGSRVVLRLSSSCWGLYQQISRILQDCILFYDDHLKCFAALVPLFLKTMNALLEKYLASDKFDDRKDPKIVMVIVGNFWNLGGLMPVLCKSICDKLRIPNLELPDIMTIETDALIRGDDTLHSFAQAKWTEEIPVYLNSLHNINKLQSPDEVKGVLNNKHCSFIKEGIETVASSTDRNPKRIEKYCTIMVETYIHIINDLLHLIGGNFEFSEFALPAFQQLITDFYILDILCTNHDVDVGIQRLIKKLLHSYVKKKNTEEMLLKYKDDDYKAIYSRVFH</sequence>
<keyword evidence="3" id="KW-0268">Exocytosis</keyword>
<dbReference type="GO" id="GO:0006893">
    <property type="term" value="P:Golgi to plasma membrane transport"/>
    <property type="evidence" value="ECO:0007669"/>
    <property type="project" value="TreeGrafter"/>
</dbReference>
<keyword evidence="4" id="KW-0653">Protein transport</keyword>
<protein>
    <recommendedName>
        <fullName evidence="5">Exocyst component Exo84 C-terminal domain-containing protein</fullName>
    </recommendedName>
</protein>
<name>A0A1R2CPC4_9CILI</name>
<dbReference type="GO" id="GO:0006887">
    <property type="term" value="P:exocytosis"/>
    <property type="evidence" value="ECO:0007669"/>
    <property type="project" value="UniProtKB-KW"/>
</dbReference>
<comment type="similarity">
    <text evidence="1">Belongs to the EXO84 family.</text>
</comment>
<evidence type="ECO:0000313" key="6">
    <source>
        <dbReference type="EMBL" id="OMJ90857.1"/>
    </source>
</evidence>
<dbReference type="GO" id="GO:0015031">
    <property type="term" value="P:protein transport"/>
    <property type="evidence" value="ECO:0007669"/>
    <property type="project" value="UniProtKB-KW"/>
</dbReference>
<reference evidence="6 7" key="1">
    <citation type="submission" date="2016-11" db="EMBL/GenBank/DDBJ databases">
        <title>The macronuclear genome of Stentor coeruleus: a giant cell with tiny introns.</title>
        <authorList>
            <person name="Slabodnick M."/>
            <person name="Ruby J.G."/>
            <person name="Reiff S.B."/>
            <person name="Swart E.C."/>
            <person name="Gosai S."/>
            <person name="Prabakaran S."/>
            <person name="Witkowska E."/>
            <person name="Larue G.E."/>
            <person name="Fisher S."/>
            <person name="Freeman R.M."/>
            <person name="Gunawardena J."/>
            <person name="Chu W."/>
            <person name="Stover N.A."/>
            <person name="Gregory B.D."/>
            <person name="Nowacki M."/>
            <person name="Derisi J."/>
            <person name="Roy S.W."/>
            <person name="Marshall W.F."/>
            <person name="Sood P."/>
        </authorList>
    </citation>
    <scope>NUCLEOTIDE SEQUENCE [LARGE SCALE GENOMIC DNA]</scope>
    <source>
        <strain evidence="6">WM001</strain>
    </source>
</reference>
<comment type="caution">
    <text evidence="6">The sequence shown here is derived from an EMBL/GenBank/DDBJ whole genome shotgun (WGS) entry which is preliminary data.</text>
</comment>
<dbReference type="AlphaFoldDB" id="A0A1R2CPC4"/>
<feature type="domain" description="Exocyst component Exo84 C-terminal" evidence="5">
    <location>
        <begin position="90"/>
        <end position="278"/>
    </location>
</feature>
<dbReference type="OrthoDB" id="642193at2759"/>
<dbReference type="SUPFAM" id="SSF74788">
    <property type="entry name" value="Cullin repeat-like"/>
    <property type="match status" value="1"/>
</dbReference>
<dbReference type="PANTHER" id="PTHR21426:SF12">
    <property type="entry name" value="EXOCYST COMPLEX COMPONENT 8"/>
    <property type="match status" value="1"/>
</dbReference>
<keyword evidence="7" id="KW-1185">Reference proteome</keyword>
<evidence type="ECO:0000256" key="3">
    <source>
        <dbReference type="ARBA" id="ARBA00022483"/>
    </source>
</evidence>
<accession>A0A1R2CPC4</accession>
<dbReference type="Pfam" id="PF16528">
    <property type="entry name" value="Exo84_C"/>
    <property type="match status" value="1"/>
</dbReference>
<dbReference type="EMBL" id="MPUH01000094">
    <property type="protein sequence ID" value="OMJ90857.1"/>
    <property type="molecule type" value="Genomic_DNA"/>
</dbReference>
<evidence type="ECO:0000256" key="1">
    <source>
        <dbReference type="ARBA" id="ARBA00007210"/>
    </source>
</evidence>
<dbReference type="GO" id="GO:0000145">
    <property type="term" value="C:exocyst"/>
    <property type="evidence" value="ECO:0007669"/>
    <property type="project" value="InterPro"/>
</dbReference>
<dbReference type="PANTHER" id="PTHR21426">
    <property type="entry name" value="EXOCYST COMPLEX COMPONENT 8"/>
    <property type="match status" value="1"/>
</dbReference>
<dbReference type="Proteomes" id="UP000187209">
    <property type="component" value="Unassembled WGS sequence"/>
</dbReference>
<dbReference type="InterPro" id="IPR033961">
    <property type="entry name" value="Exo84"/>
</dbReference>
<keyword evidence="2" id="KW-0813">Transport</keyword>